<gene>
    <name evidence="3" type="ORF">BST15_07495</name>
    <name evidence="2" type="ORF">WR43_15550</name>
</gene>
<dbReference type="Proteomes" id="UP000192327">
    <property type="component" value="Unassembled WGS sequence"/>
</dbReference>
<evidence type="ECO:0000313" key="2">
    <source>
        <dbReference type="EMBL" id="KKB98231.1"/>
    </source>
</evidence>
<evidence type="ECO:0000313" key="3">
    <source>
        <dbReference type="EMBL" id="OQZ99301.1"/>
    </source>
</evidence>
<sequence length="94" mass="10249">MESPETPWFRGILRLLDRQVSIGALIETALWSGLVYVIAGVLWLFLNPGGVERLQTQLERHYGIPPASVHEVAAVASVALWPAMLLLPADECAG</sequence>
<evidence type="ECO:0000256" key="1">
    <source>
        <dbReference type="SAM" id="Phobius"/>
    </source>
</evidence>
<organism evidence="2 4">
    <name type="scientific">Mycolicibacter arupensis</name>
    <dbReference type="NCBI Taxonomy" id="342002"/>
    <lineage>
        <taxon>Bacteria</taxon>
        <taxon>Bacillati</taxon>
        <taxon>Actinomycetota</taxon>
        <taxon>Actinomycetes</taxon>
        <taxon>Mycobacteriales</taxon>
        <taxon>Mycobacteriaceae</taxon>
        <taxon>Mycolicibacter</taxon>
    </lineage>
</organism>
<dbReference type="EMBL" id="LASW01000080">
    <property type="protein sequence ID" value="KKB98231.1"/>
    <property type="molecule type" value="Genomic_DNA"/>
</dbReference>
<proteinExistence type="predicted"/>
<evidence type="ECO:0000313" key="4">
    <source>
        <dbReference type="Proteomes" id="UP000034416"/>
    </source>
</evidence>
<dbReference type="PATRIC" id="fig|342002.3.peg.3652"/>
<keyword evidence="1" id="KW-1133">Transmembrane helix</keyword>
<keyword evidence="1" id="KW-0472">Membrane</keyword>
<dbReference type="Proteomes" id="UP000034416">
    <property type="component" value="Unassembled WGS sequence"/>
</dbReference>
<comment type="caution">
    <text evidence="2">The sequence shown here is derived from an EMBL/GenBank/DDBJ whole genome shotgun (WGS) entry which is preliminary data.</text>
</comment>
<dbReference type="EMBL" id="MVHH01000011">
    <property type="protein sequence ID" value="OQZ99301.1"/>
    <property type="molecule type" value="Genomic_DNA"/>
</dbReference>
<evidence type="ECO:0000313" key="5">
    <source>
        <dbReference type="Proteomes" id="UP000192327"/>
    </source>
</evidence>
<dbReference type="AlphaFoldDB" id="A0A0F5MU75"/>
<keyword evidence="5" id="KW-1185">Reference proteome</keyword>
<accession>A0A0F5MU75</accession>
<dbReference type="RefSeq" id="WP_046190500.1">
    <property type="nucleotide sequence ID" value="NZ_JACKUJ010000017.1"/>
</dbReference>
<keyword evidence="1" id="KW-0812">Transmembrane</keyword>
<reference evidence="2" key="2">
    <citation type="submission" date="2015-04" db="EMBL/GenBank/DDBJ databases">
        <title>Genome sequence of Mycobacterium arupense strain GUC1.</title>
        <authorList>
            <person name="Greninger A.L."/>
            <person name="Cunningham G."/>
            <person name="Chiu C.Y."/>
            <person name="Miller S."/>
        </authorList>
    </citation>
    <scope>NUCLEOTIDE SEQUENCE</scope>
    <source>
        <strain evidence="2">GUC1</strain>
    </source>
</reference>
<protein>
    <submittedName>
        <fullName evidence="2">Uncharacterized protein</fullName>
    </submittedName>
</protein>
<dbReference type="STRING" id="342002.BST15_07495"/>
<reference evidence="3 5" key="3">
    <citation type="submission" date="2016-12" db="EMBL/GenBank/DDBJ databases">
        <title>The new phylogeny of genus Mycobacterium.</title>
        <authorList>
            <person name="Tortoli E."/>
            <person name="Trovato A."/>
            <person name="Cirillo D.M."/>
        </authorList>
    </citation>
    <scope>NUCLEOTIDE SEQUENCE [LARGE SCALE GENOMIC DNA]</scope>
    <source>
        <strain evidence="3 5">DSM 44942</strain>
    </source>
</reference>
<reference evidence="4" key="1">
    <citation type="submission" date="2015-04" db="EMBL/GenBank/DDBJ databases">
        <title>Genome sequence of Mycobacterium arupense GUC1.</title>
        <authorList>
            <person name="Greninger A.L."/>
            <person name="Cunningham G."/>
            <person name="Chiu C.Y."/>
            <person name="Miller S."/>
        </authorList>
    </citation>
    <scope>NUCLEOTIDE SEQUENCE [LARGE SCALE GENOMIC DNA]</scope>
    <source>
        <strain evidence="4">GUC1</strain>
    </source>
</reference>
<name>A0A0F5MU75_9MYCO</name>
<dbReference type="OrthoDB" id="4762628at2"/>
<feature type="transmembrane region" description="Helical" evidence="1">
    <location>
        <begin position="20"/>
        <end position="46"/>
    </location>
</feature>